<proteinExistence type="predicted"/>
<gene>
    <name evidence="2" type="ORF">GOODEAATRI_019170</name>
</gene>
<reference evidence="2 3" key="1">
    <citation type="submission" date="2021-06" db="EMBL/GenBank/DDBJ databases">
        <authorList>
            <person name="Palmer J.M."/>
        </authorList>
    </citation>
    <scope>NUCLEOTIDE SEQUENCE [LARGE SCALE GENOMIC DNA]</scope>
    <source>
        <strain evidence="2 3">GA_2019</strain>
        <tissue evidence="2">Muscle</tissue>
    </source>
</reference>
<comment type="caution">
    <text evidence="2">The sequence shown here is derived from an EMBL/GenBank/DDBJ whole genome shotgun (WGS) entry which is preliminary data.</text>
</comment>
<protein>
    <submittedName>
        <fullName evidence="2">Uncharacterized protein</fullName>
    </submittedName>
</protein>
<organism evidence="2 3">
    <name type="scientific">Goodea atripinnis</name>
    <dbReference type="NCBI Taxonomy" id="208336"/>
    <lineage>
        <taxon>Eukaryota</taxon>
        <taxon>Metazoa</taxon>
        <taxon>Chordata</taxon>
        <taxon>Craniata</taxon>
        <taxon>Vertebrata</taxon>
        <taxon>Euteleostomi</taxon>
        <taxon>Actinopterygii</taxon>
        <taxon>Neopterygii</taxon>
        <taxon>Teleostei</taxon>
        <taxon>Neoteleostei</taxon>
        <taxon>Acanthomorphata</taxon>
        <taxon>Ovalentaria</taxon>
        <taxon>Atherinomorphae</taxon>
        <taxon>Cyprinodontiformes</taxon>
        <taxon>Goodeidae</taxon>
        <taxon>Goodea</taxon>
    </lineage>
</organism>
<dbReference type="EMBL" id="JAHRIO010011679">
    <property type="protein sequence ID" value="MEQ2162380.1"/>
    <property type="molecule type" value="Genomic_DNA"/>
</dbReference>
<name>A0ABV0MTB5_9TELE</name>
<evidence type="ECO:0000313" key="3">
    <source>
        <dbReference type="Proteomes" id="UP001476798"/>
    </source>
</evidence>
<feature type="region of interest" description="Disordered" evidence="1">
    <location>
        <begin position="50"/>
        <end position="95"/>
    </location>
</feature>
<evidence type="ECO:0000313" key="2">
    <source>
        <dbReference type="EMBL" id="MEQ2162380.1"/>
    </source>
</evidence>
<feature type="region of interest" description="Disordered" evidence="1">
    <location>
        <begin position="1"/>
        <end position="34"/>
    </location>
</feature>
<feature type="non-terminal residue" evidence="2">
    <location>
        <position position="1"/>
    </location>
</feature>
<dbReference type="Proteomes" id="UP001476798">
    <property type="component" value="Unassembled WGS sequence"/>
</dbReference>
<accession>A0ABV0MTB5</accession>
<evidence type="ECO:0000256" key="1">
    <source>
        <dbReference type="SAM" id="MobiDB-lite"/>
    </source>
</evidence>
<keyword evidence="3" id="KW-1185">Reference proteome</keyword>
<sequence length="95" mass="10491">LLRDVLSATPAYTTSTNAAAPAGSSLPVSPGSVRLGGSWPRNAAIILRERHQRDDNFKDPESEMKASLRRVDHNPLREPGNKNLRLRREPSHALQ</sequence>